<evidence type="ECO:0000256" key="1">
    <source>
        <dbReference type="ARBA" id="ARBA00004429"/>
    </source>
</evidence>
<dbReference type="InterPro" id="IPR007387">
    <property type="entry name" value="TRAP_DctQ"/>
</dbReference>
<comment type="subunit">
    <text evidence="9">The complex comprises the extracytoplasmic solute receptor protein and the two transmembrane proteins.</text>
</comment>
<dbReference type="EMBL" id="BMZG01000003">
    <property type="protein sequence ID" value="GHA69260.1"/>
    <property type="molecule type" value="Genomic_DNA"/>
</dbReference>
<evidence type="ECO:0000256" key="4">
    <source>
        <dbReference type="ARBA" id="ARBA00022519"/>
    </source>
</evidence>
<comment type="similarity">
    <text evidence="8 9">Belongs to the TRAP transporter small permease family.</text>
</comment>
<keyword evidence="12" id="KW-1185">Reference proteome</keyword>
<organism evidence="11 12">
    <name type="scientific">Formosimonas limnophila</name>
    <dbReference type="NCBI Taxonomy" id="1384487"/>
    <lineage>
        <taxon>Bacteria</taxon>
        <taxon>Pseudomonadati</taxon>
        <taxon>Pseudomonadota</taxon>
        <taxon>Betaproteobacteria</taxon>
        <taxon>Burkholderiales</taxon>
        <taxon>Burkholderiaceae</taxon>
        <taxon>Formosimonas</taxon>
    </lineage>
</organism>
<evidence type="ECO:0000256" key="3">
    <source>
        <dbReference type="ARBA" id="ARBA00022475"/>
    </source>
</evidence>
<keyword evidence="6 9" id="KW-1133">Transmembrane helix</keyword>
<name>A0A8J3CM02_9BURK</name>
<gene>
    <name evidence="11" type="ORF">GCM10009007_07620</name>
</gene>
<sequence>MHGLLRLSDIIDRFNEKIAKVAQWTVLIAVLICSLNAILRKVFSSSTFFQTYSNTMFESLFFFFGCMFLLGAAYTLKKDEHVRIDVLASRYSERAQVWGDIVGILLFMFPTCILILWYSIGAVEQSILSDEHSGNSPLVLWPFKLLIPLGFLMLLIQGFSELIKRIGYLKGLVAYHEFRKGGHNPDDEVKAYIEATKD</sequence>
<dbReference type="PANTHER" id="PTHR35011">
    <property type="entry name" value="2,3-DIKETO-L-GULONATE TRAP TRANSPORTER SMALL PERMEASE PROTEIN YIAM"/>
    <property type="match status" value="1"/>
</dbReference>
<evidence type="ECO:0000313" key="11">
    <source>
        <dbReference type="EMBL" id="GHA69260.1"/>
    </source>
</evidence>
<comment type="function">
    <text evidence="9">Part of the tripartite ATP-independent periplasmic (TRAP) transport system.</text>
</comment>
<dbReference type="GO" id="GO:0022857">
    <property type="term" value="F:transmembrane transporter activity"/>
    <property type="evidence" value="ECO:0007669"/>
    <property type="project" value="UniProtKB-UniRule"/>
</dbReference>
<evidence type="ECO:0000256" key="2">
    <source>
        <dbReference type="ARBA" id="ARBA00022448"/>
    </source>
</evidence>
<accession>A0A8J3CM02</accession>
<comment type="subcellular location">
    <subcellularLocation>
        <location evidence="1 9">Cell inner membrane</location>
        <topology evidence="1 9">Multi-pass membrane protein</topology>
    </subcellularLocation>
</comment>
<dbReference type="Proteomes" id="UP000614287">
    <property type="component" value="Unassembled WGS sequence"/>
</dbReference>
<evidence type="ECO:0000256" key="6">
    <source>
        <dbReference type="ARBA" id="ARBA00022989"/>
    </source>
</evidence>
<dbReference type="InterPro" id="IPR055348">
    <property type="entry name" value="DctQ"/>
</dbReference>
<feature type="transmembrane region" description="Helical" evidence="9">
    <location>
        <begin position="138"/>
        <end position="156"/>
    </location>
</feature>
<feature type="transmembrane region" description="Helical" evidence="9">
    <location>
        <begin position="59"/>
        <end position="76"/>
    </location>
</feature>
<feature type="transmembrane region" description="Helical" evidence="9">
    <location>
        <begin position="97"/>
        <end position="118"/>
    </location>
</feature>
<feature type="domain" description="Tripartite ATP-independent periplasmic transporters DctQ component" evidence="10">
    <location>
        <begin position="31"/>
        <end position="165"/>
    </location>
</feature>
<protein>
    <recommendedName>
        <fullName evidence="9">TRAP transporter small permease protein</fullName>
    </recommendedName>
</protein>
<comment type="caution">
    <text evidence="11">The sequence shown here is derived from an EMBL/GenBank/DDBJ whole genome shotgun (WGS) entry which is preliminary data.</text>
</comment>
<evidence type="ECO:0000256" key="9">
    <source>
        <dbReference type="RuleBase" id="RU369079"/>
    </source>
</evidence>
<reference evidence="11" key="2">
    <citation type="submission" date="2020-09" db="EMBL/GenBank/DDBJ databases">
        <authorList>
            <person name="Sun Q."/>
            <person name="Kim S."/>
        </authorList>
    </citation>
    <scope>NUCLEOTIDE SEQUENCE</scope>
    <source>
        <strain evidence="11">KCTC 32501</strain>
    </source>
</reference>
<evidence type="ECO:0000256" key="7">
    <source>
        <dbReference type="ARBA" id="ARBA00023136"/>
    </source>
</evidence>
<keyword evidence="5 9" id="KW-0812">Transmembrane</keyword>
<evidence type="ECO:0000256" key="5">
    <source>
        <dbReference type="ARBA" id="ARBA00022692"/>
    </source>
</evidence>
<evidence type="ECO:0000256" key="8">
    <source>
        <dbReference type="ARBA" id="ARBA00038436"/>
    </source>
</evidence>
<dbReference type="GO" id="GO:0005886">
    <property type="term" value="C:plasma membrane"/>
    <property type="evidence" value="ECO:0007669"/>
    <property type="project" value="UniProtKB-SubCell"/>
</dbReference>
<keyword evidence="4 9" id="KW-0997">Cell inner membrane</keyword>
<keyword evidence="7 9" id="KW-0472">Membrane</keyword>
<evidence type="ECO:0000313" key="12">
    <source>
        <dbReference type="Proteomes" id="UP000614287"/>
    </source>
</evidence>
<reference evidence="11" key="1">
    <citation type="journal article" date="2014" name="Int. J. Syst. Evol. Microbiol.">
        <title>Complete genome sequence of Corynebacterium casei LMG S-19264T (=DSM 44701T), isolated from a smear-ripened cheese.</title>
        <authorList>
            <consortium name="US DOE Joint Genome Institute (JGI-PGF)"/>
            <person name="Walter F."/>
            <person name="Albersmeier A."/>
            <person name="Kalinowski J."/>
            <person name="Ruckert C."/>
        </authorList>
    </citation>
    <scope>NUCLEOTIDE SEQUENCE</scope>
    <source>
        <strain evidence="11">KCTC 32501</strain>
    </source>
</reference>
<dbReference type="Pfam" id="PF04290">
    <property type="entry name" value="DctQ"/>
    <property type="match status" value="1"/>
</dbReference>
<feature type="transmembrane region" description="Helical" evidence="9">
    <location>
        <begin position="21"/>
        <end position="39"/>
    </location>
</feature>
<evidence type="ECO:0000259" key="10">
    <source>
        <dbReference type="Pfam" id="PF04290"/>
    </source>
</evidence>
<proteinExistence type="inferred from homology"/>
<dbReference type="RefSeq" id="WP_189491830.1">
    <property type="nucleotide sequence ID" value="NZ_BMZG01000003.1"/>
</dbReference>
<dbReference type="AlphaFoldDB" id="A0A8J3CM02"/>
<keyword evidence="2 9" id="KW-0813">Transport</keyword>
<keyword evidence="3" id="KW-1003">Cell membrane</keyword>
<dbReference type="PANTHER" id="PTHR35011:SF4">
    <property type="entry name" value="SLL1102 PROTEIN"/>
    <property type="match status" value="1"/>
</dbReference>